<evidence type="ECO:0000313" key="2">
    <source>
        <dbReference type="Proteomes" id="UP001054252"/>
    </source>
</evidence>
<accession>A0AAV5MLN3</accession>
<comment type="caution">
    <text evidence="1">The sequence shown here is derived from an EMBL/GenBank/DDBJ whole genome shotgun (WGS) entry which is preliminary data.</text>
</comment>
<keyword evidence="2" id="KW-1185">Reference proteome</keyword>
<dbReference type="AlphaFoldDB" id="A0AAV5MLN3"/>
<organism evidence="1 2">
    <name type="scientific">Rubroshorea leprosula</name>
    <dbReference type="NCBI Taxonomy" id="152421"/>
    <lineage>
        <taxon>Eukaryota</taxon>
        <taxon>Viridiplantae</taxon>
        <taxon>Streptophyta</taxon>
        <taxon>Embryophyta</taxon>
        <taxon>Tracheophyta</taxon>
        <taxon>Spermatophyta</taxon>
        <taxon>Magnoliopsida</taxon>
        <taxon>eudicotyledons</taxon>
        <taxon>Gunneridae</taxon>
        <taxon>Pentapetalae</taxon>
        <taxon>rosids</taxon>
        <taxon>malvids</taxon>
        <taxon>Malvales</taxon>
        <taxon>Dipterocarpaceae</taxon>
        <taxon>Rubroshorea</taxon>
    </lineage>
</organism>
<name>A0AAV5MLN3_9ROSI</name>
<evidence type="ECO:0000313" key="1">
    <source>
        <dbReference type="EMBL" id="GKV49773.1"/>
    </source>
</evidence>
<gene>
    <name evidence="1" type="ORF">SLEP1_g56505</name>
</gene>
<reference evidence="1 2" key="1">
    <citation type="journal article" date="2021" name="Commun. Biol.">
        <title>The genome of Shorea leprosula (Dipterocarpaceae) highlights the ecological relevance of drought in aseasonal tropical rainforests.</title>
        <authorList>
            <person name="Ng K.K.S."/>
            <person name="Kobayashi M.J."/>
            <person name="Fawcett J.A."/>
            <person name="Hatakeyama M."/>
            <person name="Paape T."/>
            <person name="Ng C.H."/>
            <person name="Ang C.C."/>
            <person name="Tnah L.H."/>
            <person name="Lee C.T."/>
            <person name="Nishiyama T."/>
            <person name="Sese J."/>
            <person name="O'Brien M.J."/>
            <person name="Copetti D."/>
            <person name="Mohd Noor M.I."/>
            <person name="Ong R.C."/>
            <person name="Putra M."/>
            <person name="Sireger I.Z."/>
            <person name="Indrioko S."/>
            <person name="Kosugi Y."/>
            <person name="Izuno A."/>
            <person name="Isagi Y."/>
            <person name="Lee S.L."/>
            <person name="Shimizu K.K."/>
        </authorList>
    </citation>
    <scope>NUCLEOTIDE SEQUENCE [LARGE SCALE GENOMIC DNA]</scope>
    <source>
        <strain evidence="1">214</strain>
    </source>
</reference>
<dbReference type="EMBL" id="BPVZ01000318">
    <property type="protein sequence ID" value="GKV49773.1"/>
    <property type="molecule type" value="Genomic_DNA"/>
</dbReference>
<protein>
    <submittedName>
        <fullName evidence="1">Uncharacterized protein</fullName>
    </submittedName>
</protein>
<dbReference type="Proteomes" id="UP001054252">
    <property type="component" value="Unassembled WGS sequence"/>
</dbReference>
<sequence length="45" mass="5314">MLVGAHDQYRIPCAIWHFVHKEKSECSLAYGHSDYREFYQLEALA</sequence>
<proteinExistence type="predicted"/>